<evidence type="ECO:0000313" key="4">
    <source>
        <dbReference type="Proteomes" id="UP000632138"/>
    </source>
</evidence>
<keyword evidence="4" id="KW-1185">Reference proteome</keyword>
<dbReference type="RefSeq" id="WP_203376071.1">
    <property type="nucleotide sequence ID" value="NZ_JAENHP010000003.1"/>
</dbReference>
<dbReference type="EMBL" id="JAENHP010000003">
    <property type="protein sequence ID" value="MBM2616163.1"/>
    <property type="molecule type" value="Genomic_DNA"/>
</dbReference>
<dbReference type="CDD" id="cd01282">
    <property type="entry name" value="HTH_MerR-like_sg3"/>
    <property type="match status" value="1"/>
</dbReference>
<keyword evidence="1" id="KW-0238">DNA-binding</keyword>
<reference evidence="3 4" key="1">
    <citation type="submission" date="2021-01" db="EMBL/GenBank/DDBJ databases">
        <title>Actinoplanes sp. nov. LDG1-06 isolated from lichen.</title>
        <authorList>
            <person name="Saeng-In P."/>
            <person name="Phongsopitanun W."/>
            <person name="Kanchanasin P."/>
            <person name="Yuki M."/>
            <person name="Kudo T."/>
            <person name="Ohkuma M."/>
            <person name="Tanasupawat S."/>
        </authorList>
    </citation>
    <scope>NUCLEOTIDE SEQUENCE [LARGE SCALE GENOMIC DNA]</scope>
    <source>
        <strain evidence="3 4">LDG1-06</strain>
    </source>
</reference>
<dbReference type="SMART" id="SM00422">
    <property type="entry name" value="HTH_MERR"/>
    <property type="match status" value="1"/>
</dbReference>
<dbReference type="InterPro" id="IPR009061">
    <property type="entry name" value="DNA-bd_dom_put_sf"/>
</dbReference>
<evidence type="ECO:0000256" key="1">
    <source>
        <dbReference type="ARBA" id="ARBA00023125"/>
    </source>
</evidence>
<feature type="domain" description="HTH merR-type" evidence="2">
    <location>
        <begin position="1"/>
        <end position="68"/>
    </location>
</feature>
<dbReference type="InterPro" id="IPR000551">
    <property type="entry name" value="MerR-type_HTH_dom"/>
</dbReference>
<organism evidence="3 4">
    <name type="scientific">Paractinoplanes ovalisporus</name>
    <dbReference type="NCBI Taxonomy" id="2810368"/>
    <lineage>
        <taxon>Bacteria</taxon>
        <taxon>Bacillati</taxon>
        <taxon>Actinomycetota</taxon>
        <taxon>Actinomycetes</taxon>
        <taxon>Micromonosporales</taxon>
        <taxon>Micromonosporaceae</taxon>
        <taxon>Paractinoplanes</taxon>
    </lineage>
</organism>
<dbReference type="InterPro" id="IPR047057">
    <property type="entry name" value="MerR_fam"/>
</dbReference>
<dbReference type="PROSITE" id="PS00552">
    <property type="entry name" value="HTH_MERR_1"/>
    <property type="match status" value="1"/>
</dbReference>
<dbReference type="Pfam" id="PF13411">
    <property type="entry name" value="MerR_1"/>
    <property type="match status" value="1"/>
</dbReference>
<gene>
    <name evidence="3" type="ORF">JIG36_11410</name>
</gene>
<dbReference type="Proteomes" id="UP000632138">
    <property type="component" value="Unassembled WGS sequence"/>
</dbReference>
<accession>A0ABS2AA17</accession>
<proteinExistence type="predicted"/>
<protein>
    <submittedName>
        <fullName evidence="3">MerR family transcriptional regulator</fullName>
    </submittedName>
</protein>
<dbReference type="SUPFAM" id="SSF46955">
    <property type="entry name" value="Putative DNA-binding domain"/>
    <property type="match status" value="1"/>
</dbReference>
<dbReference type="PROSITE" id="PS50937">
    <property type="entry name" value="HTH_MERR_2"/>
    <property type="match status" value="1"/>
</dbReference>
<comment type="caution">
    <text evidence="3">The sequence shown here is derived from an EMBL/GenBank/DDBJ whole genome shotgun (WGS) entry which is preliminary data.</text>
</comment>
<evidence type="ECO:0000313" key="3">
    <source>
        <dbReference type="EMBL" id="MBM2616163.1"/>
    </source>
</evidence>
<evidence type="ECO:0000259" key="2">
    <source>
        <dbReference type="PROSITE" id="PS50937"/>
    </source>
</evidence>
<dbReference type="PRINTS" id="PR00040">
    <property type="entry name" value="HTHMERR"/>
</dbReference>
<dbReference type="Gene3D" id="1.10.1660.10">
    <property type="match status" value="1"/>
</dbReference>
<sequence length="122" mass="13729">MRIGELAQATGVSTRALRYYDQQGLLPTTRSPNGYRTYTPQAVDIVAFIQDLYRAGLPSEIIRDILPCALNTTPDGDCNAMMTRVLQVRDELQHQEDRLRERRETLESYLTKLATPSGLIGS</sequence>
<dbReference type="PANTHER" id="PTHR30204">
    <property type="entry name" value="REDOX-CYCLING DRUG-SENSING TRANSCRIPTIONAL ACTIVATOR SOXR"/>
    <property type="match status" value="1"/>
</dbReference>
<dbReference type="PANTHER" id="PTHR30204:SF97">
    <property type="entry name" value="MERR FAMILY REGULATORY PROTEIN"/>
    <property type="match status" value="1"/>
</dbReference>
<name>A0ABS2AA17_9ACTN</name>